<name>A0ABW4NC78_9SPHN</name>
<sequence>MIQEAIEAPAGTAERKAEVRRAAKKWREPERTIYNWIKRLEDAGGDMNALARKLPSDAGQRRAWVSRQFDAAWVECGFDPAELPAIGSEVDHLLCRAWASPAQRAGWEQVRRVALTLFRRDLGERGIQLPDAAIRISQRRVMQFQADRRLDVRENDRKRWDDTKPRIRRDATGLSPMEIVVMDVKPLDCIVRRADGTTSWPKLIAFMDWGTHRVFRHYALLAQGEGVRQEHVIDAFKAMVSHRDWGFPRQLYRDNGTEFAVFDKIRSALELINTPGARTIVNAKPYSGASKPIESKFATLDRFVFSQMRGWAGGDRMNKKTQTVGKPPAPYPGSFSDFVAEAEARIVQFESYPIKTGFFAGRSPADWYSAKLANGWRPVRVDTFALEAAFAKRTDRRVVKGAISLNGAAWRHPELARFNGQSVEIAMPYQRDAAPLINLPDLGWAALLEDMPFLPGQILGAIGSSREQRDVERAAGRRRRELRPIAPTETLSPNVVPLPGRASAAPLIDLGMSIEAKQFAGARLESIDRASNEMDEAARRRARRDQITRNLLREQANG</sequence>
<dbReference type="PROSITE" id="PS50994">
    <property type="entry name" value="INTEGRASE"/>
    <property type="match status" value="1"/>
</dbReference>
<comment type="caution">
    <text evidence="2">The sequence shown here is derived from an EMBL/GenBank/DDBJ whole genome shotgun (WGS) entry which is preliminary data.</text>
</comment>
<dbReference type="InterPro" id="IPR015378">
    <property type="entry name" value="Transposase-like_Mu_C"/>
</dbReference>
<evidence type="ECO:0000313" key="2">
    <source>
        <dbReference type="EMBL" id="MFD1787742.1"/>
    </source>
</evidence>
<dbReference type="RefSeq" id="WP_380940106.1">
    <property type="nucleotide sequence ID" value="NZ_JBHUFC010000003.1"/>
</dbReference>
<reference evidence="3" key="1">
    <citation type="journal article" date="2019" name="Int. J. Syst. Evol. Microbiol.">
        <title>The Global Catalogue of Microorganisms (GCM) 10K type strain sequencing project: providing services to taxonomists for standard genome sequencing and annotation.</title>
        <authorList>
            <consortium name="The Broad Institute Genomics Platform"/>
            <consortium name="The Broad Institute Genome Sequencing Center for Infectious Disease"/>
            <person name="Wu L."/>
            <person name="Ma J."/>
        </authorList>
    </citation>
    <scope>NUCLEOTIDE SEQUENCE [LARGE SCALE GENOMIC DNA]</scope>
    <source>
        <strain evidence="3">Q85</strain>
    </source>
</reference>
<dbReference type="Pfam" id="PF09299">
    <property type="entry name" value="Mu-transpos_C"/>
    <property type="match status" value="1"/>
</dbReference>
<organism evidence="2 3">
    <name type="scientific">Sphingomonas floccifaciens</name>
    <dbReference type="NCBI Taxonomy" id="1844115"/>
    <lineage>
        <taxon>Bacteria</taxon>
        <taxon>Pseudomonadati</taxon>
        <taxon>Pseudomonadota</taxon>
        <taxon>Alphaproteobacteria</taxon>
        <taxon>Sphingomonadales</taxon>
        <taxon>Sphingomonadaceae</taxon>
        <taxon>Sphingomonas</taxon>
    </lineage>
</organism>
<accession>A0ABW4NC78</accession>
<gene>
    <name evidence="2" type="ORF">ACFSC3_09165</name>
</gene>
<dbReference type="InterPro" id="IPR012337">
    <property type="entry name" value="RNaseH-like_sf"/>
</dbReference>
<keyword evidence="3" id="KW-1185">Reference proteome</keyword>
<dbReference type="Gene3D" id="3.30.420.10">
    <property type="entry name" value="Ribonuclease H-like superfamily/Ribonuclease H"/>
    <property type="match status" value="1"/>
</dbReference>
<dbReference type="Proteomes" id="UP001597283">
    <property type="component" value="Unassembled WGS sequence"/>
</dbReference>
<dbReference type="SUPFAM" id="SSF53098">
    <property type="entry name" value="Ribonuclease H-like"/>
    <property type="match status" value="1"/>
</dbReference>
<evidence type="ECO:0000259" key="1">
    <source>
        <dbReference type="PROSITE" id="PS50994"/>
    </source>
</evidence>
<dbReference type="InterPro" id="IPR001584">
    <property type="entry name" value="Integrase_cat-core"/>
</dbReference>
<dbReference type="EMBL" id="JBHUFC010000003">
    <property type="protein sequence ID" value="MFD1787742.1"/>
    <property type="molecule type" value="Genomic_DNA"/>
</dbReference>
<feature type="domain" description="Integrase catalytic" evidence="1">
    <location>
        <begin position="172"/>
        <end position="372"/>
    </location>
</feature>
<protein>
    <submittedName>
        <fullName evidence="2">Mu transposase C-terminal domain-containing protein</fullName>
    </submittedName>
</protein>
<proteinExistence type="predicted"/>
<evidence type="ECO:0000313" key="3">
    <source>
        <dbReference type="Proteomes" id="UP001597283"/>
    </source>
</evidence>
<dbReference type="InterPro" id="IPR036397">
    <property type="entry name" value="RNaseH_sf"/>
</dbReference>